<sequence length="544" mass="59761">MPSKRNIRIGNVSGATGDNWTAMSRMVAGGAVDVITGDWLSEMNIAWNAIAKAADPDLGYEAGFLTQLESCVDDVAAKGLKVITNAGALNTEALKKKVQEMCVERGQEGLVVASVVGDDISHLLKGKGREEIKKQFRHLDHWNVHLGIVAALNAGADIIICGRVTDASAVIGAATWWYGWKEDSFDQLAGALIAGHLIECGPYATGANFSGFRGYLPQLVDLPFGIAEILPNGECFITKPEGTSGTVNKYNITAQLLYELQGELSLNPDVVADISKVSIENTLEMMKTQLKYMFKDSNFSKLLIELYGAPASDPKSQQEGTCFLRVFVQARNLADVSATKFKDIVYALRMQSYPGYHMNLNFRTMDPKPFMEIFPSIIPLFVINHQAVIGSKVTDIPPPTTTAQYCIVRLSYETSNVMPPSCFGGSRRAPLGSIVHARSGDKANNSNIGFFVRRADEYTWLQNFLTVDRLKDLFGDDWKRGDSGRRVERVEFPNILAVHFRVLDFLDGGIASSSRVDGLGKGIGEFLRSRVVDVPVKFLERGWI</sequence>
<dbReference type="OrthoDB" id="10265871at2759"/>
<dbReference type="PANTHER" id="PTHR47585">
    <property type="match status" value="1"/>
</dbReference>
<protein>
    <submittedName>
        <fullName evidence="3">DUF1446-domain-containing protein</fullName>
    </submittedName>
</protein>
<evidence type="ECO:0000259" key="2">
    <source>
        <dbReference type="Pfam" id="PF23544"/>
    </source>
</evidence>
<dbReference type="AlphaFoldDB" id="A0A2J6TUU7"/>
<dbReference type="GeneID" id="36592497"/>
<dbReference type="InParanoid" id="A0A2J6TUU7"/>
<evidence type="ECO:0000313" key="3">
    <source>
        <dbReference type="EMBL" id="PMD66802.1"/>
    </source>
</evidence>
<keyword evidence="4" id="KW-1185">Reference proteome</keyword>
<dbReference type="InterPro" id="IPR010839">
    <property type="entry name" value="AtuA_N"/>
</dbReference>
<evidence type="ECO:0000259" key="1">
    <source>
        <dbReference type="Pfam" id="PF07287"/>
    </source>
</evidence>
<evidence type="ECO:0000313" key="4">
    <source>
        <dbReference type="Proteomes" id="UP000235371"/>
    </source>
</evidence>
<feature type="domain" description="Acyclic terpene utilisation N-terminal" evidence="1">
    <location>
        <begin position="7"/>
        <end position="281"/>
    </location>
</feature>
<name>A0A2J6TUU7_9HELO</name>
<dbReference type="Pfam" id="PF23544">
    <property type="entry name" value="AtuA_ferredoxin"/>
    <property type="match status" value="1"/>
</dbReference>
<organism evidence="3 4">
    <name type="scientific">Hyaloscypha bicolor E</name>
    <dbReference type="NCBI Taxonomy" id="1095630"/>
    <lineage>
        <taxon>Eukaryota</taxon>
        <taxon>Fungi</taxon>
        <taxon>Dikarya</taxon>
        <taxon>Ascomycota</taxon>
        <taxon>Pezizomycotina</taxon>
        <taxon>Leotiomycetes</taxon>
        <taxon>Helotiales</taxon>
        <taxon>Hyaloscyphaceae</taxon>
        <taxon>Hyaloscypha</taxon>
        <taxon>Hyaloscypha bicolor</taxon>
    </lineage>
</organism>
<gene>
    <name evidence="3" type="ORF">K444DRAFT_639798</name>
</gene>
<feature type="domain" description="AtuA-like ferredoxin-fold" evidence="2">
    <location>
        <begin position="430"/>
        <end position="530"/>
    </location>
</feature>
<dbReference type="Proteomes" id="UP000235371">
    <property type="component" value="Unassembled WGS sequence"/>
</dbReference>
<dbReference type="InterPro" id="IPR056362">
    <property type="entry name" value="AtuA-like_ferredoxin_dom"/>
</dbReference>
<accession>A0A2J6TUU7</accession>
<dbReference type="Pfam" id="PF07287">
    <property type="entry name" value="AtuA"/>
    <property type="match status" value="1"/>
</dbReference>
<dbReference type="PANTHER" id="PTHR47585:SF1">
    <property type="entry name" value="DUF1446 DOMAIN-CONTAINING PROTEIN"/>
    <property type="match status" value="1"/>
</dbReference>
<proteinExistence type="predicted"/>
<dbReference type="EMBL" id="KZ613743">
    <property type="protein sequence ID" value="PMD66802.1"/>
    <property type="molecule type" value="Genomic_DNA"/>
</dbReference>
<reference evidence="3 4" key="1">
    <citation type="submission" date="2016-04" db="EMBL/GenBank/DDBJ databases">
        <title>A degradative enzymes factory behind the ericoid mycorrhizal symbiosis.</title>
        <authorList>
            <consortium name="DOE Joint Genome Institute"/>
            <person name="Martino E."/>
            <person name="Morin E."/>
            <person name="Grelet G."/>
            <person name="Kuo A."/>
            <person name="Kohler A."/>
            <person name="Daghino S."/>
            <person name="Barry K."/>
            <person name="Choi C."/>
            <person name="Cichocki N."/>
            <person name="Clum A."/>
            <person name="Copeland A."/>
            <person name="Hainaut M."/>
            <person name="Haridas S."/>
            <person name="Labutti K."/>
            <person name="Lindquist E."/>
            <person name="Lipzen A."/>
            <person name="Khouja H.-R."/>
            <person name="Murat C."/>
            <person name="Ohm R."/>
            <person name="Olson A."/>
            <person name="Spatafora J."/>
            <person name="Veneault-Fourrey C."/>
            <person name="Henrissat B."/>
            <person name="Grigoriev I."/>
            <person name="Martin F."/>
            <person name="Perotto S."/>
        </authorList>
    </citation>
    <scope>NUCLEOTIDE SEQUENCE [LARGE SCALE GENOMIC DNA]</scope>
    <source>
        <strain evidence="3 4">E</strain>
    </source>
</reference>
<dbReference type="RefSeq" id="XP_024743706.1">
    <property type="nucleotide sequence ID" value="XM_024884420.1"/>
</dbReference>